<dbReference type="STRING" id="571932.SAMN05421743_11370"/>
<keyword evidence="6" id="KW-0547">Nucleotide-binding</keyword>
<dbReference type="SMART" id="SM00962">
    <property type="entry name" value="SRP54"/>
    <property type="match status" value="1"/>
</dbReference>
<dbReference type="Pfam" id="PF00448">
    <property type="entry name" value="SRP54"/>
    <property type="match status" value="1"/>
</dbReference>
<evidence type="ECO:0000256" key="5">
    <source>
        <dbReference type="ARBA" id="ARBA00022475"/>
    </source>
</evidence>
<keyword evidence="16" id="KW-0969">Cilium</keyword>
<keyword evidence="17" id="KW-1185">Reference proteome</keyword>
<evidence type="ECO:0000259" key="14">
    <source>
        <dbReference type="SMART" id="SM00382"/>
    </source>
</evidence>
<dbReference type="GO" id="GO:0005047">
    <property type="term" value="F:signal recognition particle binding"/>
    <property type="evidence" value="ECO:0007669"/>
    <property type="project" value="TreeGrafter"/>
</dbReference>
<protein>
    <recommendedName>
        <fullName evidence="3 13">Flagellar biosynthesis protein FlhF</fullName>
    </recommendedName>
</protein>
<dbReference type="SMART" id="SM00382">
    <property type="entry name" value="AAA"/>
    <property type="match status" value="1"/>
</dbReference>
<feature type="domain" description="SRP54-type proteins GTP-binding" evidence="15">
    <location>
        <begin position="180"/>
        <end position="371"/>
    </location>
</feature>
<dbReference type="SUPFAM" id="SSF52540">
    <property type="entry name" value="P-loop containing nucleoside triphosphate hydrolases"/>
    <property type="match status" value="1"/>
</dbReference>
<comment type="similarity">
    <text evidence="2">Belongs to the GTP-binding SRP family.</text>
</comment>
<evidence type="ECO:0000256" key="6">
    <source>
        <dbReference type="ARBA" id="ARBA00022741"/>
    </source>
</evidence>
<sequence>MKVKKFEAESMPKVMSLVKKEMGNDAVILNSKVVHRGGFLGLFKKKNIEVIAAIDPADKQPHRKQAWKMEKKQQVAAATSDQLHGLVSDQAVITEIKALKKLVEKQQSVQPTGYPPPYQELYDHLVAQEITSELADDLLARLKANEEKVSVSINGLKSILLDSLENRGSSFTFGGVDYSRQFVHFVGPTGVGKTTTIAKVAARAVLNDQKKVAFITTDTYRIAAIDQLKTYAKLLDVPIEVAYSLDDYMEARNKFTNYDLVLVDTAGRNFRDPQYVYELSKLIDFRTDMETYLVLSLTSRYKDMQAIFDQFSDIPIRKLIFTKSDETSTYGSALNMLLNNQVGAAYITNGQNVPDDIQTASAQWIASRIAGDRRDA</sequence>
<comment type="function">
    <text evidence="12">Necessary for flagellar biosynthesis. May be involved in translocation of the flagellum.</text>
</comment>
<dbReference type="AlphaFoldDB" id="A0A1H4G105"/>
<gene>
    <name evidence="16" type="ORF">SAMN05421743_11370</name>
</gene>
<evidence type="ECO:0000256" key="10">
    <source>
        <dbReference type="ARBA" id="ARBA00023136"/>
    </source>
</evidence>
<dbReference type="GO" id="GO:0015031">
    <property type="term" value="P:protein transport"/>
    <property type="evidence" value="ECO:0007669"/>
    <property type="project" value="UniProtKB-KW"/>
</dbReference>
<dbReference type="GO" id="GO:0003924">
    <property type="term" value="F:GTPase activity"/>
    <property type="evidence" value="ECO:0007669"/>
    <property type="project" value="UniProtKB-UniRule"/>
</dbReference>
<evidence type="ECO:0000256" key="13">
    <source>
        <dbReference type="NCBIfam" id="TIGR03499"/>
    </source>
</evidence>
<evidence type="ECO:0000313" key="17">
    <source>
        <dbReference type="Proteomes" id="UP000198584"/>
    </source>
</evidence>
<keyword evidence="16" id="KW-0966">Cell projection</keyword>
<dbReference type="Gene3D" id="1.20.120.1380">
    <property type="entry name" value="Flagellar FlhF biosynthesis protein, N domain"/>
    <property type="match status" value="1"/>
</dbReference>
<evidence type="ECO:0000256" key="11">
    <source>
        <dbReference type="ARBA" id="ARBA00023225"/>
    </source>
</evidence>
<dbReference type="InterPro" id="IPR000897">
    <property type="entry name" value="SRP54_GTPase_dom"/>
</dbReference>
<dbReference type="OrthoDB" id="9778554at2"/>
<evidence type="ECO:0000256" key="9">
    <source>
        <dbReference type="ARBA" id="ARBA00023134"/>
    </source>
</evidence>
<organism evidence="16 17">
    <name type="scientific">Thalassobacillus cyri</name>
    <dbReference type="NCBI Taxonomy" id="571932"/>
    <lineage>
        <taxon>Bacteria</taxon>
        <taxon>Bacillati</taxon>
        <taxon>Bacillota</taxon>
        <taxon>Bacilli</taxon>
        <taxon>Bacillales</taxon>
        <taxon>Bacillaceae</taxon>
        <taxon>Thalassobacillus</taxon>
    </lineage>
</organism>
<dbReference type="GO" id="GO:0005525">
    <property type="term" value="F:GTP binding"/>
    <property type="evidence" value="ECO:0007669"/>
    <property type="project" value="UniProtKB-UniRule"/>
</dbReference>
<dbReference type="RefSeq" id="WP_093045795.1">
    <property type="nucleotide sequence ID" value="NZ_FNQR01000013.1"/>
</dbReference>
<dbReference type="GO" id="GO:0006614">
    <property type="term" value="P:SRP-dependent cotranslational protein targeting to membrane"/>
    <property type="evidence" value="ECO:0007669"/>
    <property type="project" value="UniProtKB-UniRule"/>
</dbReference>
<dbReference type="CDD" id="cd17873">
    <property type="entry name" value="FlhF"/>
    <property type="match status" value="1"/>
</dbReference>
<dbReference type="InterPro" id="IPR047040">
    <property type="entry name" value="FlhF__GTPase_dom"/>
</dbReference>
<dbReference type="Proteomes" id="UP000198584">
    <property type="component" value="Unassembled WGS sequence"/>
</dbReference>
<keyword evidence="5" id="KW-1003">Cell membrane</keyword>
<keyword evidence="11" id="KW-1006">Bacterial flagellum protein export</keyword>
<evidence type="ECO:0000256" key="8">
    <source>
        <dbReference type="ARBA" id="ARBA00022927"/>
    </source>
</evidence>
<keyword evidence="4" id="KW-0813">Transport</keyword>
<evidence type="ECO:0000313" key="16">
    <source>
        <dbReference type="EMBL" id="SEB03021.1"/>
    </source>
</evidence>
<proteinExistence type="inferred from homology"/>
<reference evidence="16 17" key="1">
    <citation type="submission" date="2016-10" db="EMBL/GenBank/DDBJ databases">
        <authorList>
            <person name="de Groot N.N."/>
        </authorList>
    </citation>
    <scope>NUCLEOTIDE SEQUENCE [LARGE SCALE GENOMIC DNA]</scope>
    <source>
        <strain evidence="16 17">CCM7597</strain>
    </source>
</reference>
<evidence type="ECO:0000256" key="12">
    <source>
        <dbReference type="ARBA" id="ARBA00025337"/>
    </source>
</evidence>
<evidence type="ECO:0000256" key="2">
    <source>
        <dbReference type="ARBA" id="ARBA00008531"/>
    </source>
</evidence>
<dbReference type="FunFam" id="3.40.50.300:FF:000695">
    <property type="entry name" value="Flagellar biosynthesis regulator FlhF"/>
    <property type="match status" value="1"/>
</dbReference>
<feature type="domain" description="AAA+ ATPase" evidence="14">
    <location>
        <begin position="179"/>
        <end position="325"/>
    </location>
</feature>
<keyword evidence="8" id="KW-0653">Protein transport</keyword>
<name>A0A1H4G105_9BACI</name>
<comment type="subcellular location">
    <subcellularLocation>
        <location evidence="1">Cell membrane</location>
        <topology evidence="1">Peripheral membrane protein</topology>
        <orientation evidence="1">Cytoplasmic side</orientation>
    </subcellularLocation>
</comment>
<keyword evidence="9" id="KW-0342">GTP-binding</keyword>
<dbReference type="NCBIfam" id="TIGR03499">
    <property type="entry name" value="FlhF"/>
    <property type="match status" value="1"/>
</dbReference>
<dbReference type="InterPro" id="IPR003593">
    <property type="entry name" value="AAA+_ATPase"/>
</dbReference>
<dbReference type="PANTHER" id="PTHR43134">
    <property type="entry name" value="SIGNAL RECOGNITION PARTICLE RECEPTOR SUBUNIT ALPHA"/>
    <property type="match status" value="1"/>
</dbReference>
<evidence type="ECO:0000256" key="7">
    <source>
        <dbReference type="ARBA" id="ARBA00022795"/>
    </source>
</evidence>
<dbReference type="PANTHER" id="PTHR43134:SF3">
    <property type="entry name" value="FLAGELLAR BIOSYNTHESIS PROTEIN FLHF"/>
    <property type="match status" value="1"/>
</dbReference>
<dbReference type="Gene3D" id="3.40.50.300">
    <property type="entry name" value="P-loop containing nucleotide triphosphate hydrolases"/>
    <property type="match status" value="1"/>
</dbReference>
<accession>A0A1H4G105</accession>
<evidence type="ECO:0000256" key="3">
    <source>
        <dbReference type="ARBA" id="ARBA00014919"/>
    </source>
</evidence>
<dbReference type="InterPro" id="IPR020006">
    <property type="entry name" value="FlhF"/>
</dbReference>
<dbReference type="EMBL" id="FNQR01000013">
    <property type="protein sequence ID" value="SEB03021.1"/>
    <property type="molecule type" value="Genomic_DNA"/>
</dbReference>
<keyword evidence="10" id="KW-0472">Membrane</keyword>
<keyword evidence="7" id="KW-1005">Bacterial flagellum biogenesis</keyword>
<dbReference type="GO" id="GO:0005886">
    <property type="term" value="C:plasma membrane"/>
    <property type="evidence" value="ECO:0007669"/>
    <property type="project" value="UniProtKB-SubCell"/>
</dbReference>
<keyword evidence="16" id="KW-0282">Flagellum</keyword>
<dbReference type="InterPro" id="IPR027417">
    <property type="entry name" value="P-loop_NTPase"/>
</dbReference>
<dbReference type="GO" id="GO:0044781">
    <property type="term" value="P:bacterial-type flagellum organization"/>
    <property type="evidence" value="ECO:0007669"/>
    <property type="project" value="UniProtKB-UniRule"/>
</dbReference>
<evidence type="ECO:0000256" key="1">
    <source>
        <dbReference type="ARBA" id="ARBA00004413"/>
    </source>
</evidence>
<evidence type="ECO:0000256" key="4">
    <source>
        <dbReference type="ARBA" id="ARBA00022448"/>
    </source>
</evidence>
<evidence type="ECO:0000259" key="15">
    <source>
        <dbReference type="SMART" id="SM00962"/>
    </source>
</evidence>